<sequence>MQTRNKPYTGGQSSRWPKSKTQTAALIERPPSPSVGPLVETWTLDSLRGLAKISNTTIAKCESIASFNWLDKKDPTIVVPGGPPVWTPLSEPVQLQEDSGDYLRDPNGARYPTNPLDPAVWALLVQKSSFQTSEVDIFACGSTLGNLLRFVRKVDKPFRFTIQKVGNTVFFVRRENKHDERIIGVRGYGHSFPEAYTKWSSEVKGSASHQRLIKYDFDGLACVVRFEGDGYLPDLASADEHDETSPLTIPELARLSMQLGGRPVPQEAIFDLKTRSVRRILNDVLGEELPRLWLTQIPNFILAFHDRGTFHDIRVQDVRKEVQNWEKQNQGMLQQFAALLRKLVDHVMDSPDGRCEVRCKRIGILEIRTQLDDAPVGLSKELHEVWTRGPWSPPTSDDECVGGGAVASTSDNDSADDGVAVDIASFSDDESADFTACSPACGYCGKC</sequence>
<name>A0AAE0WHV4_9PEZI</name>
<evidence type="ECO:0000313" key="4">
    <source>
        <dbReference type="Proteomes" id="UP001274830"/>
    </source>
</evidence>
<feature type="coiled-coil region" evidence="1">
    <location>
        <begin position="315"/>
        <end position="342"/>
    </location>
</feature>
<protein>
    <recommendedName>
        <fullName evidence="5">Geranylgeranyl pyrophosphate synthetase</fullName>
    </recommendedName>
</protein>
<evidence type="ECO:0000256" key="1">
    <source>
        <dbReference type="SAM" id="Coils"/>
    </source>
</evidence>
<reference evidence="3" key="1">
    <citation type="submission" date="2023-07" db="EMBL/GenBank/DDBJ databases">
        <title>Black Yeasts Isolated from many extreme environments.</title>
        <authorList>
            <person name="Coleine C."/>
            <person name="Stajich J.E."/>
            <person name="Selbmann L."/>
        </authorList>
    </citation>
    <scope>NUCLEOTIDE SEQUENCE</scope>
    <source>
        <strain evidence="3">CCFEE 5485</strain>
    </source>
</reference>
<comment type="caution">
    <text evidence="3">The sequence shown here is derived from an EMBL/GenBank/DDBJ whole genome shotgun (WGS) entry which is preliminary data.</text>
</comment>
<dbReference type="Proteomes" id="UP001274830">
    <property type="component" value="Unassembled WGS sequence"/>
</dbReference>
<feature type="compositionally biased region" description="Polar residues" evidence="2">
    <location>
        <begin position="1"/>
        <end position="24"/>
    </location>
</feature>
<feature type="region of interest" description="Disordered" evidence="2">
    <location>
        <begin position="1"/>
        <end position="32"/>
    </location>
</feature>
<gene>
    <name evidence="3" type="ORF">LTR78_008075</name>
</gene>
<organism evidence="3 4">
    <name type="scientific">Recurvomyces mirabilis</name>
    <dbReference type="NCBI Taxonomy" id="574656"/>
    <lineage>
        <taxon>Eukaryota</taxon>
        <taxon>Fungi</taxon>
        <taxon>Dikarya</taxon>
        <taxon>Ascomycota</taxon>
        <taxon>Pezizomycotina</taxon>
        <taxon>Dothideomycetes</taxon>
        <taxon>Dothideomycetidae</taxon>
        <taxon>Mycosphaerellales</taxon>
        <taxon>Teratosphaeriaceae</taxon>
        <taxon>Recurvomyces</taxon>
    </lineage>
</organism>
<evidence type="ECO:0000256" key="2">
    <source>
        <dbReference type="SAM" id="MobiDB-lite"/>
    </source>
</evidence>
<accession>A0AAE0WHV4</accession>
<keyword evidence="1" id="KW-0175">Coiled coil</keyword>
<dbReference type="AlphaFoldDB" id="A0AAE0WHV4"/>
<feature type="region of interest" description="Disordered" evidence="2">
    <location>
        <begin position="393"/>
        <end position="414"/>
    </location>
</feature>
<evidence type="ECO:0008006" key="5">
    <source>
        <dbReference type="Google" id="ProtNLM"/>
    </source>
</evidence>
<keyword evidence="4" id="KW-1185">Reference proteome</keyword>
<dbReference type="PANTHER" id="PTHR35179">
    <property type="entry name" value="PROTEIN CBG02620"/>
    <property type="match status" value="1"/>
</dbReference>
<dbReference type="EMBL" id="JAUTXT010000036">
    <property type="protein sequence ID" value="KAK3672104.1"/>
    <property type="molecule type" value="Genomic_DNA"/>
</dbReference>
<dbReference type="PANTHER" id="PTHR35179:SF2">
    <property type="entry name" value="START DOMAIN-CONTAINING PROTEIN"/>
    <property type="match status" value="1"/>
</dbReference>
<evidence type="ECO:0000313" key="3">
    <source>
        <dbReference type="EMBL" id="KAK3672104.1"/>
    </source>
</evidence>
<proteinExistence type="predicted"/>